<dbReference type="SFLD" id="SFLDF00009">
    <property type="entry name" value="o-succinylbenzoate_synthase"/>
    <property type="match status" value="1"/>
</dbReference>
<dbReference type="UniPathway" id="UPA00079"/>
<dbReference type="Proteomes" id="UP000019062">
    <property type="component" value="Unassembled WGS sequence"/>
</dbReference>
<dbReference type="InterPro" id="IPR036849">
    <property type="entry name" value="Enolase-like_C_sf"/>
</dbReference>
<dbReference type="CDD" id="cd03317">
    <property type="entry name" value="NAAAR"/>
    <property type="match status" value="1"/>
</dbReference>
<gene>
    <name evidence="7" type="primary">menC</name>
    <name evidence="9" type="ORF">C176_19754</name>
</gene>
<keyword evidence="2 7" id="KW-0474">Menaquinone biosynthesis</keyword>
<feature type="binding site" evidence="7">
    <location>
        <position position="219"/>
    </location>
    <ligand>
        <name>Mg(2+)</name>
        <dbReference type="ChEBI" id="CHEBI:18420"/>
    </ligand>
</feature>
<comment type="pathway">
    <text evidence="7">Quinol/quinone metabolism; 1,4-dihydroxy-2-naphthoate biosynthesis; 1,4-dihydroxy-2-naphthoate from chorismate: step 4/7.</text>
</comment>
<dbReference type="InterPro" id="IPR013341">
    <property type="entry name" value="Mandelate_racemase_N_dom"/>
</dbReference>
<dbReference type="Pfam" id="PF02746">
    <property type="entry name" value="MR_MLE_N"/>
    <property type="match status" value="1"/>
</dbReference>
<organism evidence="9 10">
    <name type="scientific">Viridibacillus arenosi FSL R5-213</name>
    <dbReference type="NCBI Taxonomy" id="1227360"/>
    <lineage>
        <taxon>Bacteria</taxon>
        <taxon>Bacillati</taxon>
        <taxon>Bacillota</taxon>
        <taxon>Bacilli</taxon>
        <taxon>Bacillales</taxon>
        <taxon>Caryophanaceae</taxon>
        <taxon>Viridibacillus</taxon>
    </lineage>
</organism>
<comment type="catalytic activity">
    <reaction evidence="7">
        <text>(1R,6R)-6-hydroxy-2-succinyl-cyclohexa-2,4-diene-1-carboxylate = 2-succinylbenzoate + H2O</text>
        <dbReference type="Rhea" id="RHEA:10196"/>
        <dbReference type="ChEBI" id="CHEBI:15377"/>
        <dbReference type="ChEBI" id="CHEBI:18325"/>
        <dbReference type="ChEBI" id="CHEBI:58689"/>
        <dbReference type="EC" id="4.2.1.113"/>
    </reaction>
</comment>
<dbReference type="HAMAP" id="MF_01933">
    <property type="entry name" value="MenC_2"/>
    <property type="match status" value="1"/>
</dbReference>
<dbReference type="GO" id="GO:0016854">
    <property type="term" value="F:racemase and epimerase activity"/>
    <property type="evidence" value="ECO:0007669"/>
    <property type="project" value="UniProtKB-ARBA"/>
</dbReference>
<evidence type="ECO:0000256" key="4">
    <source>
        <dbReference type="ARBA" id="ARBA00022842"/>
    </source>
</evidence>
<dbReference type="PANTHER" id="PTHR48073">
    <property type="entry name" value="O-SUCCINYLBENZOATE SYNTHASE-RELATED"/>
    <property type="match status" value="1"/>
</dbReference>
<dbReference type="InterPro" id="IPR010197">
    <property type="entry name" value="OSBS/NAAAR"/>
</dbReference>
<dbReference type="eggNOG" id="COG4948">
    <property type="taxonomic scope" value="Bacteria"/>
</dbReference>
<accession>W4EL91</accession>
<evidence type="ECO:0000259" key="8">
    <source>
        <dbReference type="SMART" id="SM00922"/>
    </source>
</evidence>
<evidence type="ECO:0000313" key="9">
    <source>
        <dbReference type="EMBL" id="ETT80984.1"/>
    </source>
</evidence>
<dbReference type="InterPro" id="IPR029017">
    <property type="entry name" value="Enolase-like_N"/>
</dbReference>
<dbReference type="Gene3D" id="3.30.390.10">
    <property type="entry name" value="Enolase-like, N-terminal domain"/>
    <property type="match status" value="1"/>
</dbReference>
<dbReference type="InterPro" id="IPR013342">
    <property type="entry name" value="Mandelate_racemase_C"/>
</dbReference>
<dbReference type="AlphaFoldDB" id="W4EL91"/>
<feature type="active site" description="Proton donor" evidence="7">
    <location>
        <position position="169"/>
    </location>
</feature>
<dbReference type="SUPFAM" id="SSF51604">
    <property type="entry name" value="Enolase C-terminal domain-like"/>
    <property type="match status" value="1"/>
</dbReference>
<dbReference type="EC" id="4.2.1.113" evidence="6 7"/>
<comment type="pathway">
    <text evidence="7">Quinol/quinone metabolism; menaquinone biosynthesis.</text>
</comment>
<dbReference type="Gene3D" id="3.20.20.120">
    <property type="entry name" value="Enolase-like C-terminal domain"/>
    <property type="match status" value="1"/>
</dbReference>
<dbReference type="SMART" id="SM00922">
    <property type="entry name" value="MR_MLE"/>
    <property type="match status" value="1"/>
</dbReference>
<dbReference type="SUPFAM" id="SSF54826">
    <property type="entry name" value="Enolase N-terminal domain-like"/>
    <property type="match status" value="1"/>
</dbReference>
<dbReference type="UniPathway" id="UPA01057">
    <property type="reaction ID" value="UER00165"/>
</dbReference>
<evidence type="ECO:0000313" key="10">
    <source>
        <dbReference type="Proteomes" id="UP000019062"/>
    </source>
</evidence>
<protein>
    <recommendedName>
        <fullName evidence="6 7">o-succinylbenzoate synthase</fullName>
        <shortName evidence="7">OSB synthase</shortName>
        <shortName evidence="7">OSBS</shortName>
        <ecNumber evidence="6 7">4.2.1.113</ecNumber>
    </recommendedName>
    <alternativeName>
        <fullName evidence="7">4-(2'-carboxyphenyl)-4-oxybutyric acid synthase</fullName>
    </alternativeName>
    <alternativeName>
        <fullName evidence="7">o-succinylbenzoic acid synthase</fullName>
    </alternativeName>
</protein>
<dbReference type="NCBIfam" id="TIGR01928">
    <property type="entry name" value="menC_lowGC_arch"/>
    <property type="match status" value="1"/>
</dbReference>
<dbReference type="PATRIC" id="fig|1227360.4.peg.4018"/>
<comment type="cofactor">
    <cofactor evidence="1 7">
        <name>a divalent metal cation</name>
        <dbReference type="ChEBI" id="CHEBI:60240"/>
    </cofactor>
</comment>
<keyword evidence="4 7" id="KW-0460">Magnesium</keyword>
<dbReference type="EMBL" id="ASQA01000042">
    <property type="protein sequence ID" value="ETT80984.1"/>
    <property type="molecule type" value="Genomic_DNA"/>
</dbReference>
<sequence>MIYSPIDIQEVCLHRLVMKLKEPFTTSFGTFQEREFFVIEMVDEHGLSGFGESVAFASPWYSEETVKTNEHMMRDILIPLLFKDPIAHPDEVSERFGAIRRNNMAKSALEGAVWDLFAKRSNLTLANALGGEKKQIEVGISIGIQSSVKELLEIISNHVDEGYKRIKIKIKPGWDYDVLKEVRKHFPDLDMMADANSAYTLKDMELLKRLDELDLMMIEQPLEHDDIIDHAKLQSQLSTPICLDESIHSLEDARKAIELGSCKIINIKIGRVGGLTESLKIHNYCLEKGIPVWCGGMLESGIGRAHNIALTSLSQFVLPGDTASSDRYWEKDIIEPEVIVENGIITIPDRPGIGYELNREVLESYRVDKKIVTKSNKVSLKS</sequence>
<dbReference type="SFLD" id="SFLDG00180">
    <property type="entry name" value="muconate_cycloisomerase"/>
    <property type="match status" value="1"/>
</dbReference>
<evidence type="ECO:0000256" key="7">
    <source>
        <dbReference type="HAMAP-Rule" id="MF_01933"/>
    </source>
</evidence>
<proteinExistence type="inferred from homology"/>
<dbReference type="RefSeq" id="WP_412104702.1">
    <property type="nucleotide sequence ID" value="NZ_ASQA01000042.1"/>
</dbReference>
<keyword evidence="10" id="KW-1185">Reference proteome</keyword>
<dbReference type="SFLD" id="SFLDS00001">
    <property type="entry name" value="Enolase"/>
    <property type="match status" value="1"/>
</dbReference>
<keyword evidence="5 7" id="KW-0456">Lyase</keyword>
<keyword evidence="3 7" id="KW-0479">Metal-binding</keyword>
<evidence type="ECO:0000256" key="2">
    <source>
        <dbReference type="ARBA" id="ARBA00022428"/>
    </source>
</evidence>
<comment type="function">
    <text evidence="7">Converts 2-succinyl-6-hydroxy-2,4-cyclohexadiene-1-carboxylate (SHCHC) to 2-succinylbenzoate (OSB).</text>
</comment>
<dbReference type="GO" id="GO:0009234">
    <property type="term" value="P:menaquinone biosynthetic process"/>
    <property type="evidence" value="ECO:0007669"/>
    <property type="project" value="UniProtKB-UniRule"/>
</dbReference>
<reference evidence="9 10" key="1">
    <citation type="journal article" date="2014" name="BMC Genomics">
        <title>Genomic comparison of sporeforming bacilli isolated from milk.</title>
        <authorList>
            <person name="Moreno Switt A.I."/>
            <person name="Andrus A.D."/>
            <person name="Ranieri M.L."/>
            <person name="Orsi R.H."/>
            <person name="Ivy R."/>
            <person name="den Bakker H.C."/>
            <person name="Martin N.H."/>
            <person name="Wiedmann M."/>
            <person name="Boor K.J."/>
        </authorList>
    </citation>
    <scope>NUCLEOTIDE SEQUENCE [LARGE SCALE GENOMIC DNA]</scope>
    <source>
        <strain evidence="9 10">FSL R5-213</strain>
    </source>
</reference>
<evidence type="ECO:0000256" key="1">
    <source>
        <dbReference type="ARBA" id="ARBA00001968"/>
    </source>
</evidence>
<feature type="domain" description="Mandelate racemase/muconate lactonizing enzyme C-terminal" evidence="8">
    <location>
        <begin position="148"/>
        <end position="240"/>
    </location>
</feature>
<comment type="caution">
    <text evidence="9">The sequence shown here is derived from an EMBL/GenBank/DDBJ whole genome shotgun (WGS) entry which is preliminary data.</text>
</comment>
<dbReference type="GO" id="GO:0043748">
    <property type="term" value="F:O-succinylbenzoate synthase activity"/>
    <property type="evidence" value="ECO:0007669"/>
    <property type="project" value="UniProtKB-EC"/>
</dbReference>
<dbReference type="PANTHER" id="PTHR48073:SF5">
    <property type="entry name" value="O-SUCCINYLBENZOATE SYNTHASE"/>
    <property type="match status" value="1"/>
</dbReference>
<feature type="active site" description="Proton acceptor" evidence="7">
    <location>
        <position position="268"/>
    </location>
</feature>
<dbReference type="GO" id="GO:0000287">
    <property type="term" value="F:magnesium ion binding"/>
    <property type="evidence" value="ECO:0007669"/>
    <property type="project" value="UniProtKB-UniRule"/>
</dbReference>
<dbReference type="Pfam" id="PF13378">
    <property type="entry name" value="MR_MLE_C"/>
    <property type="match status" value="1"/>
</dbReference>
<feature type="binding site" evidence="7">
    <location>
        <position position="244"/>
    </location>
    <ligand>
        <name>Mg(2+)</name>
        <dbReference type="ChEBI" id="CHEBI:18420"/>
    </ligand>
</feature>
<name>W4EL91_9BACL</name>
<feature type="binding site" evidence="7">
    <location>
        <position position="194"/>
    </location>
    <ligand>
        <name>Mg(2+)</name>
        <dbReference type="ChEBI" id="CHEBI:18420"/>
    </ligand>
</feature>
<evidence type="ECO:0000256" key="6">
    <source>
        <dbReference type="ARBA" id="ARBA00029491"/>
    </source>
</evidence>
<comment type="similarity">
    <text evidence="7">Belongs to the mandelate racemase/muconate lactonizing enzyme family. MenC type 2 subfamily.</text>
</comment>
<dbReference type="InterPro" id="IPR047585">
    <property type="entry name" value="MenC"/>
</dbReference>
<evidence type="ECO:0000256" key="3">
    <source>
        <dbReference type="ARBA" id="ARBA00022723"/>
    </source>
</evidence>
<evidence type="ECO:0000256" key="5">
    <source>
        <dbReference type="ARBA" id="ARBA00023239"/>
    </source>
</evidence>
<dbReference type="InterPro" id="IPR029065">
    <property type="entry name" value="Enolase_C-like"/>
</dbReference>